<feature type="region of interest" description="Disordered" evidence="27">
    <location>
        <begin position="102"/>
        <end position="142"/>
    </location>
</feature>
<dbReference type="NCBIfam" id="TIGR02478">
    <property type="entry name" value="6PF1K_euk"/>
    <property type="match status" value="1"/>
</dbReference>
<comment type="similarity">
    <text evidence="25">Belongs to the phosphofructokinase type A (PFKA) family. ATP-dependent PFK group I subfamily. Eukaryotic two domain clade 'E' sub-subfamily.</text>
</comment>
<keyword evidence="17" id="KW-0007">Acetylation</keyword>
<dbReference type="PROSITE" id="PS00433">
    <property type="entry name" value="PHOSPHOFRUCTOKINASE"/>
    <property type="match status" value="2"/>
</dbReference>
<evidence type="ECO:0000256" key="9">
    <source>
        <dbReference type="ARBA" id="ARBA00022553"/>
    </source>
</evidence>
<feature type="binding site" description="in other chain" evidence="25">
    <location>
        <position position="1640"/>
    </location>
    <ligand>
        <name>beta-D-fructose 2,6-bisphosphate</name>
        <dbReference type="ChEBI" id="CHEBI:58579"/>
        <note>allosteric activator; ligand shared between dimeric partners</note>
    </ligand>
</feature>
<keyword evidence="13 25" id="KW-0547">Nucleotide-binding</keyword>
<feature type="region of interest" description="Disordered" evidence="27">
    <location>
        <begin position="568"/>
        <end position="634"/>
    </location>
</feature>
<evidence type="ECO:0000256" key="19">
    <source>
        <dbReference type="ARBA" id="ARBA00023152"/>
    </source>
</evidence>
<dbReference type="FunFam" id="3.40.50.460:FF:000001">
    <property type="entry name" value="ATP-dependent 6-phosphofructokinase"/>
    <property type="match status" value="1"/>
</dbReference>
<keyword evidence="11 25" id="KW-0479">Metal-binding</keyword>
<keyword evidence="9" id="KW-0597">Phosphoprotein</keyword>
<evidence type="ECO:0000256" key="11">
    <source>
        <dbReference type="ARBA" id="ARBA00022723"/>
    </source>
</evidence>
<dbReference type="PANTHER" id="PTHR13697">
    <property type="entry name" value="PHOSPHOFRUCTOKINASE"/>
    <property type="match status" value="1"/>
</dbReference>
<feature type="binding site" evidence="25">
    <location>
        <begin position="1100"/>
        <end position="1101"/>
    </location>
    <ligand>
        <name>ATP</name>
        <dbReference type="ChEBI" id="CHEBI:30616"/>
    </ligand>
</feature>
<evidence type="ECO:0000313" key="30">
    <source>
        <dbReference type="Proteomes" id="UP000289886"/>
    </source>
</evidence>
<feature type="region of interest" description="N-terminal catalytic PFK domain 1" evidence="25">
    <location>
        <begin position="1"/>
        <end position="1402"/>
    </location>
</feature>
<feature type="binding site" description="in other chain" evidence="25">
    <location>
        <position position="1482"/>
    </location>
    <ligand>
        <name>beta-D-fructose 2,6-bisphosphate</name>
        <dbReference type="ChEBI" id="CHEBI:58579"/>
        <note>allosteric activator; ligand shared between dimeric partners</note>
    </ligand>
</feature>
<feature type="active site" description="Proton acceptor" evidence="25">
    <location>
        <position position="1178"/>
    </location>
</feature>
<dbReference type="SMART" id="SM00220">
    <property type="entry name" value="S_TKc"/>
    <property type="match status" value="1"/>
</dbReference>
<dbReference type="InterPro" id="IPR035966">
    <property type="entry name" value="PKF_sf"/>
</dbReference>
<evidence type="ECO:0000256" key="6">
    <source>
        <dbReference type="ARBA" id="ARBA00022490"/>
    </source>
</evidence>
<keyword evidence="19 25" id="KW-0324">Glycolysis</keyword>
<dbReference type="UniPathway" id="UPA00109">
    <property type="reaction ID" value="UER00182"/>
</dbReference>
<feature type="binding site" description="in other chain" evidence="25">
    <location>
        <begin position="1672"/>
        <end position="1675"/>
    </location>
    <ligand>
        <name>beta-D-fructose 2,6-bisphosphate</name>
        <dbReference type="ChEBI" id="CHEBI:58579"/>
        <note>allosteric activator; ligand shared between dimeric partners</note>
    </ligand>
</feature>
<evidence type="ECO:0000256" key="21">
    <source>
        <dbReference type="ARBA" id="ARBA00045436"/>
    </source>
</evidence>
<comment type="function">
    <text evidence="21">Catalyzes the phosphorylation of D-fructose 6-phosphate to fructose 1,6-bisphosphate by ATP, the first committing step of glycolysis. Negatively regulates the phagocyte oxidative burst in response to bacterial infection by controlling cellular NADPH biosynthesis and NADPH oxidase-derived reactive oxygen species. Upon macrophage activation, drives the metabolic switch toward glycolysis, thus preventing glucose turnover that produces NADPH via pentose phosphate pathway.</text>
</comment>
<dbReference type="SUPFAM" id="SSF53784">
    <property type="entry name" value="Phosphofructokinase"/>
    <property type="match status" value="2"/>
</dbReference>
<dbReference type="Gene3D" id="3.40.50.450">
    <property type="match status" value="2"/>
</dbReference>
<dbReference type="GO" id="GO:0016208">
    <property type="term" value="F:AMP binding"/>
    <property type="evidence" value="ECO:0007669"/>
    <property type="project" value="TreeGrafter"/>
</dbReference>
<evidence type="ECO:0000256" key="2">
    <source>
        <dbReference type="ARBA" id="ARBA00004370"/>
    </source>
</evidence>
<dbReference type="PROSITE" id="PS00108">
    <property type="entry name" value="PROTEIN_KINASE_ST"/>
    <property type="match status" value="1"/>
</dbReference>
<accession>A0A662YU83</accession>
<feature type="binding site" evidence="25">
    <location>
        <position position="1131"/>
    </location>
    <ligand>
        <name>Mg(2+)</name>
        <dbReference type="ChEBI" id="CHEBI:18420"/>
        <note>catalytic</note>
    </ligand>
</feature>
<dbReference type="FunFam" id="1.10.510.10:FF:000087">
    <property type="entry name" value="Mitogen-activated protein kinase kinase kinase 12"/>
    <property type="match status" value="1"/>
</dbReference>
<dbReference type="EC" id="2.7.1.11" evidence="25"/>
<keyword evidence="8 25" id="KW-0021">Allosteric enzyme</keyword>
<keyword evidence="14 25" id="KW-0418">Kinase</keyword>
<dbReference type="CDD" id="cd00764">
    <property type="entry name" value="Eukaryotic_PFK"/>
    <property type="match status" value="1"/>
</dbReference>
<comment type="subunit">
    <text evidence="25">Homo- and heterotetramers.</text>
</comment>
<feature type="binding site" evidence="25">
    <location>
        <position position="1304"/>
    </location>
    <ligand>
        <name>substrate</name>
        <note>ligand shared between dimeric partners</note>
    </ligand>
</feature>
<evidence type="ECO:0000256" key="20">
    <source>
        <dbReference type="ARBA" id="ARBA00023180"/>
    </source>
</evidence>
<evidence type="ECO:0000256" key="1">
    <source>
        <dbReference type="ARBA" id="ARBA00001946"/>
    </source>
</evidence>
<dbReference type="Gene3D" id="3.40.50.460">
    <property type="entry name" value="Phosphofructokinase domain"/>
    <property type="match status" value="2"/>
</dbReference>
<dbReference type="GO" id="GO:0005945">
    <property type="term" value="C:6-phosphofructokinase complex"/>
    <property type="evidence" value="ECO:0007669"/>
    <property type="project" value="TreeGrafter"/>
</dbReference>
<comment type="similarity">
    <text evidence="5">Belongs to the protein kinase superfamily. STE Ser/Thr protein kinase family. MAP kinase kinase kinase subfamily.</text>
</comment>
<dbReference type="GO" id="GO:0042802">
    <property type="term" value="F:identical protein binding"/>
    <property type="evidence" value="ECO:0007669"/>
    <property type="project" value="TreeGrafter"/>
</dbReference>
<feature type="binding site" evidence="25">
    <location>
        <position position="1577"/>
    </location>
    <ligand>
        <name>beta-D-fructose 2,6-bisphosphate</name>
        <dbReference type="ChEBI" id="CHEBI:58579"/>
        <note>allosteric activator; ligand shared between dimeric partners</note>
    </ligand>
</feature>
<dbReference type="InterPro" id="IPR001245">
    <property type="entry name" value="Ser-Thr/Tyr_kinase_cat_dom"/>
</dbReference>
<feature type="region of interest" description="C-terminal regulatory PFK domain 2" evidence="25">
    <location>
        <begin position="1413"/>
        <end position="1792"/>
    </location>
</feature>
<keyword evidence="7" id="KW-0723">Serine/threonine-protein kinase</keyword>
<evidence type="ECO:0000256" key="8">
    <source>
        <dbReference type="ARBA" id="ARBA00022533"/>
    </source>
</evidence>
<dbReference type="Proteomes" id="UP000289886">
    <property type="component" value="Unassembled WGS sequence"/>
</dbReference>
<feature type="compositionally biased region" description="Polar residues" evidence="27">
    <location>
        <begin position="597"/>
        <end position="608"/>
    </location>
</feature>
<feature type="compositionally biased region" description="Basic residues" evidence="27">
    <location>
        <begin position="615"/>
        <end position="627"/>
    </location>
</feature>
<dbReference type="PRINTS" id="PR00109">
    <property type="entry name" value="TYRKINASE"/>
</dbReference>
<feature type="domain" description="Protein kinase" evidence="28">
    <location>
        <begin position="200"/>
        <end position="441"/>
    </location>
</feature>
<comment type="pathway">
    <text evidence="4 25">Carbohydrate degradation; glycolysis; D-glyceraldehyde 3-phosphate and glycerone phosphate from D-glucose: step 3/4.</text>
</comment>
<keyword evidence="20" id="KW-0325">Glycoprotein</keyword>
<feature type="binding site" description="in other chain" evidence="25">
    <location>
        <begin position="1220"/>
        <end position="1222"/>
    </location>
    <ligand>
        <name>substrate</name>
        <note>ligand shared between dimeric partners</note>
    </ligand>
</feature>
<dbReference type="EMBL" id="SCEB01000212">
    <property type="protein sequence ID" value="RXN00261.1"/>
    <property type="molecule type" value="Genomic_DNA"/>
</dbReference>
<feature type="compositionally biased region" description="Polar residues" evidence="27">
    <location>
        <begin position="702"/>
        <end position="714"/>
    </location>
</feature>
<comment type="caution">
    <text evidence="29">The sequence shown here is derived from an EMBL/GenBank/DDBJ whole genome shotgun (WGS) entry which is preliminary data.</text>
</comment>
<feature type="compositionally biased region" description="Gly residues" evidence="27">
    <location>
        <begin position="122"/>
        <end position="133"/>
    </location>
</feature>
<dbReference type="PANTHER" id="PTHR13697:SF14">
    <property type="entry name" value="ATP-DEPENDENT 6-PHOSPHOFRUCTOKINASE, LIVER TYPE"/>
    <property type="match status" value="1"/>
</dbReference>
<evidence type="ECO:0000256" key="25">
    <source>
        <dbReference type="HAMAP-Rule" id="MF_03184"/>
    </source>
</evidence>
<evidence type="ECO:0000256" key="4">
    <source>
        <dbReference type="ARBA" id="ARBA00004679"/>
    </source>
</evidence>
<evidence type="ECO:0000256" key="26">
    <source>
        <dbReference type="SAM" id="Coils"/>
    </source>
</evidence>
<keyword evidence="16 25" id="KW-0460">Magnesium</keyword>
<dbReference type="Gene3D" id="1.10.510.10">
    <property type="entry name" value="Transferase(Phosphotransferase) domain 1"/>
    <property type="match status" value="1"/>
</dbReference>
<evidence type="ECO:0000256" key="3">
    <source>
        <dbReference type="ARBA" id="ARBA00004496"/>
    </source>
</evidence>
<comment type="catalytic activity">
    <reaction evidence="24">
        <text>L-seryl-[protein] + ATP = O-phospho-L-seryl-[protein] + ADP + H(+)</text>
        <dbReference type="Rhea" id="RHEA:17989"/>
        <dbReference type="Rhea" id="RHEA-COMP:9863"/>
        <dbReference type="Rhea" id="RHEA-COMP:11604"/>
        <dbReference type="ChEBI" id="CHEBI:15378"/>
        <dbReference type="ChEBI" id="CHEBI:29999"/>
        <dbReference type="ChEBI" id="CHEBI:30616"/>
        <dbReference type="ChEBI" id="CHEBI:83421"/>
        <dbReference type="ChEBI" id="CHEBI:456216"/>
        <dbReference type="EC" id="2.7.11.25"/>
    </reaction>
</comment>
<evidence type="ECO:0000256" key="17">
    <source>
        <dbReference type="ARBA" id="ARBA00022990"/>
    </source>
</evidence>
<feature type="binding site" description="in other chain" evidence="25">
    <location>
        <begin position="1539"/>
        <end position="1543"/>
    </location>
    <ligand>
        <name>beta-D-fructose 2,6-bisphosphate</name>
        <dbReference type="ChEBI" id="CHEBI:58579"/>
        <note>allosteric activator; ligand shared between dimeric partners</note>
    </ligand>
</feature>
<dbReference type="FunFam" id="3.40.50.450:FF:000064">
    <property type="entry name" value="Phosphofructokinase, platelet b"/>
    <property type="match status" value="1"/>
</dbReference>
<dbReference type="GO" id="GO:0046872">
    <property type="term" value="F:metal ion binding"/>
    <property type="evidence" value="ECO:0007669"/>
    <property type="project" value="UniProtKB-KW"/>
</dbReference>
<reference evidence="29 30" key="1">
    <citation type="submission" date="2019-01" db="EMBL/GenBank/DDBJ databases">
        <title>Draft Genome and Complete Hox-Cluster Characterization of the Sterlet Sturgeon (Acipenser ruthenus).</title>
        <authorList>
            <person name="Wei Q."/>
        </authorList>
    </citation>
    <scope>NUCLEOTIDE SEQUENCE [LARGE SCALE GENOMIC DNA]</scope>
    <source>
        <strain evidence="29">WHYD16114868_AA</strain>
        <tissue evidence="29">Blood</tissue>
    </source>
</reference>
<feature type="region of interest" description="Disordered" evidence="27">
    <location>
        <begin position="695"/>
        <end position="729"/>
    </location>
</feature>
<dbReference type="GO" id="GO:0070095">
    <property type="term" value="F:fructose-6-phosphate binding"/>
    <property type="evidence" value="ECO:0007669"/>
    <property type="project" value="TreeGrafter"/>
</dbReference>
<evidence type="ECO:0000256" key="7">
    <source>
        <dbReference type="ARBA" id="ARBA00022527"/>
    </source>
</evidence>
<evidence type="ECO:0000256" key="18">
    <source>
        <dbReference type="ARBA" id="ARBA00023136"/>
    </source>
</evidence>
<feature type="binding site" description="in other chain" evidence="25">
    <location>
        <position position="1276"/>
    </location>
    <ligand>
        <name>substrate</name>
        <note>ligand shared between dimeric partners</note>
    </ligand>
</feature>
<dbReference type="GO" id="GO:0004709">
    <property type="term" value="F:MAP kinase kinase kinase activity"/>
    <property type="evidence" value="ECO:0007669"/>
    <property type="project" value="UniProtKB-EC"/>
</dbReference>
<dbReference type="GO" id="GO:0030388">
    <property type="term" value="P:fructose 1,6-bisphosphate metabolic process"/>
    <property type="evidence" value="ECO:0007669"/>
    <property type="project" value="TreeGrafter"/>
</dbReference>
<feature type="compositionally biased region" description="Acidic residues" evidence="27">
    <location>
        <begin position="837"/>
        <end position="849"/>
    </location>
</feature>
<evidence type="ECO:0000256" key="13">
    <source>
        <dbReference type="ARBA" id="ARBA00022741"/>
    </source>
</evidence>
<keyword evidence="10 25" id="KW-0808">Transferase</keyword>
<dbReference type="Pfam" id="PF00365">
    <property type="entry name" value="PFK"/>
    <property type="match status" value="2"/>
</dbReference>
<dbReference type="GO" id="GO:0048029">
    <property type="term" value="F:monosaccharide binding"/>
    <property type="evidence" value="ECO:0007669"/>
    <property type="project" value="TreeGrafter"/>
</dbReference>
<feature type="binding site" evidence="25">
    <location>
        <position position="1666"/>
    </location>
    <ligand>
        <name>beta-D-fructose 2,6-bisphosphate</name>
        <dbReference type="ChEBI" id="CHEBI:58579"/>
        <note>allosteric activator; ligand shared between dimeric partners</note>
    </ligand>
</feature>
<feature type="binding site" description="in other chain" evidence="25">
    <location>
        <position position="1746"/>
    </location>
    <ligand>
        <name>beta-D-fructose 2,6-bisphosphate</name>
        <dbReference type="ChEBI" id="CHEBI:58579"/>
        <note>allosteric activator; ligand shared between dimeric partners</note>
    </ligand>
</feature>
<evidence type="ECO:0000256" key="14">
    <source>
        <dbReference type="ARBA" id="ARBA00022777"/>
    </source>
</evidence>
<dbReference type="SUPFAM" id="SSF56112">
    <property type="entry name" value="Protein kinase-like (PK-like)"/>
    <property type="match status" value="1"/>
</dbReference>
<evidence type="ECO:0000313" key="29">
    <source>
        <dbReference type="EMBL" id="RXN00261.1"/>
    </source>
</evidence>
<dbReference type="FunFam" id="3.30.200.20:FF:000095">
    <property type="entry name" value="Mitogen-activated protein kinase kinase kinase 12"/>
    <property type="match status" value="1"/>
</dbReference>
<evidence type="ECO:0000256" key="12">
    <source>
        <dbReference type="ARBA" id="ARBA00022737"/>
    </source>
</evidence>
<keyword evidence="30" id="KW-1185">Reference proteome</keyword>
<feature type="binding site" evidence="25">
    <location>
        <position position="1213"/>
    </location>
    <ligand>
        <name>substrate</name>
        <note>ligand shared between dimeric partners</note>
    </ligand>
</feature>
<dbReference type="CDD" id="cd14059">
    <property type="entry name" value="STKc_MAP3K12_13"/>
    <property type="match status" value="1"/>
</dbReference>
<comment type="catalytic activity">
    <reaction evidence="23 25">
        <text>beta-D-fructose 6-phosphate + ATP = beta-D-fructose 1,6-bisphosphate + ADP + H(+)</text>
        <dbReference type="Rhea" id="RHEA:16109"/>
        <dbReference type="ChEBI" id="CHEBI:15378"/>
        <dbReference type="ChEBI" id="CHEBI:30616"/>
        <dbReference type="ChEBI" id="CHEBI:32966"/>
        <dbReference type="ChEBI" id="CHEBI:57634"/>
        <dbReference type="ChEBI" id="CHEBI:456216"/>
        <dbReference type="EC" id="2.7.1.11"/>
    </reaction>
</comment>
<comment type="catalytic activity">
    <reaction evidence="22">
        <text>L-threonyl-[protein] + ATP = O-phospho-L-threonyl-[protein] + ADP + H(+)</text>
        <dbReference type="Rhea" id="RHEA:46608"/>
        <dbReference type="Rhea" id="RHEA-COMP:11060"/>
        <dbReference type="Rhea" id="RHEA-COMP:11605"/>
        <dbReference type="ChEBI" id="CHEBI:15378"/>
        <dbReference type="ChEBI" id="CHEBI:30013"/>
        <dbReference type="ChEBI" id="CHEBI:30616"/>
        <dbReference type="ChEBI" id="CHEBI:61977"/>
        <dbReference type="ChEBI" id="CHEBI:456216"/>
        <dbReference type="EC" id="2.7.11.25"/>
    </reaction>
</comment>
<feature type="binding site" description="in other chain" evidence="25">
    <location>
        <begin position="1310"/>
        <end position="1313"/>
    </location>
    <ligand>
        <name>substrate</name>
        <note>ligand shared between dimeric partners</note>
    </ligand>
</feature>
<evidence type="ECO:0000256" key="24">
    <source>
        <dbReference type="ARBA" id="ARBA00048329"/>
    </source>
</evidence>
<sequence>MHTHSTMGSPPEVLNWYSSPNHIVDTLKEEILLSARDATSKSPLPPLLSPPEIIENLVPSQQQQQQDPPEEALVLGSSPPTTALISVSEDCAREQRHFDNSVLQLQENEEPERPGSPTPGHTCGGSGGEGGHGNSHTGCNGARTHEEFKMHFHRSGSGSSGFLEGLFGCLRPVWNIIGKAYSTDYKLQQQDTWEVPFEEISELQWLGSGAQGAVFLGKLHMEEVAIKKVREQKETDIKHLRKLKHPNVIAFKGVCTQAPCYCIIMEYCAHGQLYEVLRSGRKIAPRLLVDWSTGIASGMNYLHLHKIIHRDLKSPNVLVTHYDGVKISDFGTSKELSDKSTKMSFAGTVAWMAPEVIRNEPVSEKVDIWSFGVVLWELLTGEIPYKDVDSSAIIWGVGSNSLHLPVPSTCPDGFKILMKQTWQGKPRNRPSFRQILLYLEIASADVLGTPQETYFKSQSEWRGEVKKHFEKIKSEGTCIHRLDEELIRRRRDELRHALDIREHYEKKLERANNLYMELSAIMLQLEVREKELMKREQTVEKKYPGTYKRHLVRPIVRPNAMEKLIRKKGSISHKVGMQAKRPDLLRSDGIPSVEMLPSNSPLSGSPKVSTPPGKARYRSKPRHRRGNSKGSHSEFTGILMSVPAAPEEQQHLAHNHHFHHPQPPDSHLRREDAVANCANNLRYFGPAVALRSPHTDHLQRRVSGSSPDLISTTMEADSRQRAASESASQSPLCPCCQTHPYPGCLHCQEMAVTATMPADRLADANGPAHSQPERPACCLLNSYEIPKQSERSAAAFEDRELTGSFQQGAAPGATPQHLTPQGLPRKLRPLRKNGDYSSEEEEGEVDSEVEFPRRQRPHRCMSSFQSCSTFSSENLSVSDGEEGNTSDHSHSGPLDGFGNSQEEQLDERLDELLSQTPEIPIDISTQSDGLSDKECAVRRVKTQISLGKLCADEHSYENPLHFAESDCDTSEAECSDATIRNNKPCSTSTCKTTLSIRTRAAAGHLHDCLWPFQTAPFMCECAPALQYSYAFHILYMMTRTCMNAAVRAVTRMGIYVGAKVYLIYEGYQGLVDGGDDIQLANWLSVSNIIQLGGTIIGSARCKAFTTREGRLSAAYNLVQRGITNLCVCGGDGSLTGANTFQTEWRGLLAELVEAGKITEALSQQYTHLNIVGLVGSIDNDFCGTDMTIGADSALHRIMEVIDAITTTAQSHQRTFVLEVMGRHCGYLALVSALASGADWLFIPESPAADGWEDRMCERLGETRSKGSRLNTVIMAEGAIDRHGKPISSNYVKELVVKRLGFDTRVTVLGHVQRGGTPSAFDRVLSSKMGMEAVLALLEATPETPACVVSLSGNQAVRLPLMECVQMTKEVQKAMNELRFDEAIQLRGKSFENNWNIYKLLAHQKPSQSKSNFSLAILNVGAPAAGMNAAVRSAVRVGLAQGHKVYTVNDGFEGLAKGAINEIHWREVGGWTGQGGSLLGTKRTRPTTYLDKIVENIRKYNIQALLVIGGFEAYEGVLQLVEARGHYDELCIVMCVIPATISNNVPGTDLSLGSDTAVNAAMESCDKIKQSASGTKRRVFIVETMGGFCGYLATTAGIAVGADAAYIFEEPFNIHDLKANVEHLTDKMKTDIQRGLVLRNEKCHHHYTTEFIHNLYSAEGKDIFDSRMNILGHLQQGGSPTPFDRNYGTKLGVKAVLWITDKLKETYRQGRVFANAPETACVVGMRRKVLSFNPVTELKKHTDFEHRMPKEQWWLNLRPMLKMLAKYPTNFKEYVTGEIEHVTRRSLSIETGF</sequence>
<keyword evidence="6 25" id="KW-0963">Cytoplasm</keyword>
<dbReference type="HAMAP" id="MF_03184">
    <property type="entry name" value="Phosphofructokinase_I_E"/>
    <property type="match status" value="1"/>
</dbReference>
<proteinExistence type="inferred from homology"/>
<evidence type="ECO:0000259" key="28">
    <source>
        <dbReference type="PROSITE" id="PS50011"/>
    </source>
</evidence>
<feature type="binding site" description="in other chain" evidence="25">
    <location>
        <begin position="1584"/>
        <end position="1586"/>
    </location>
    <ligand>
        <name>beta-D-fructose 2,6-bisphosphate</name>
        <dbReference type="ChEBI" id="CHEBI:58579"/>
        <note>allosteric activator; ligand shared between dimeric partners</note>
    </ligand>
</feature>
<keyword evidence="26" id="KW-0175">Coiled coil</keyword>
<dbReference type="Pfam" id="PF07714">
    <property type="entry name" value="PK_Tyr_Ser-Thr"/>
    <property type="match status" value="1"/>
</dbReference>
<comment type="cofactor">
    <cofactor evidence="1 25">
        <name>Mg(2+)</name>
        <dbReference type="ChEBI" id="CHEBI:18420"/>
    </cofactor>
</comment>
<keyword evidence="12" id="KW-0677">Repeat</keyword>
<dbReference type="GO" id="GO:0061621">
    <property type="term" value="P:canonical glycolysis"/>
    <property type="evidence" value="ECO:0007669"/>
    <property type="project" value="TreeGrafter"/>
</dbReference>
<evidence type="ECO:0000256" key="16">
    <source>
        <dbReference type="ARBA" id="ARBA00022842"/>
    </source>
</evidence>
<dbReference type="InterPro" id="IPR011009">
    <property type="entry name" value="Kinase-like_dom_sf"/>
</dbReference>
<evidence type="ECO:0000256" key="22">
    <source>
        <dbReference type="ARBA" id="ARBA00047559"/>
    </source>
</evidence>
<dbReference type="PROSITE" id="PS50011">
    <property type="entry name" value="PROTEIN_KINASE_DOM"/>
    <property type="match status" value="1"/>
</dbReference>
<dbReference type="InterPro" id="IPR015912">
    <property type="entry name" value="Phosphofructokinase_CS"/>
</dbReference>
<organism evidence="29 30">
    <name type="scientific">Acipenser ruthenus</name>
    <name type="common">Sterlet sturgeon</name>
    <dbReference type="NCBI Taxonomy" id="7906"/>
    <lineage>
        <taxon>Eukaryota</taxon>
        <taxon>Metazoa</taxon>
        <taxon>Chordata</taxon>
        <taxon>Craniata</taxon>
        <taxon>Vertebrata</taxon>
        <taxon>Euteleostomi</taxon>
        <taxon>Actinopterygii</taxon>
        <taxon>Chondrostei</taxon>
        <taxon>Acipenseriformes</taxon>
        <taxon>Acipenseridae</taxon>
        <taxon>Acipenser</taxon>
    </lineage>
</organism>
<name>A0A662YU83_ACIRT</name>
<dbReference type="GO" id="GO:0006002">
    <property type="term" value="P:fructose 6-phosphate metabolic process"/>
    <property type="evidence" value="ECO:0007669"/>
    <property type="project" value="InterPro"/>
</dbReference>
<protein>
    <recommendedName>
        <fullName evidence="25">ATP-dependent 6-phosphofructokinase</fullName>
        <shortName evidence="25">ATP-PFK</shortName>
        <shortName evidence="25">Phosphofructokinase</shortName>
        <ecNumber evidence="25">2.7.1.11</ecNumber>
    </recommendedName>
    <alternativeName>
        <fullName evidence="25">Phosphohexokinase</fullName>
    </alternativeName>
</protein>
<feature type="binding site" description="in other chain" evidence="25">
    <location>
        <begin position="1176"/>
        <end position="1178"/>
    </location>
    <ligand>
        <name>substrate</name>
        <note>ligand shared between dimeric partners</note>
    </ligand>
</feature>
<comment type="subcellular location">
    <subcellularLocation>
        <location evidence="3 25">Cytoplasm</location>
    </subcellularLocation>
    <subcellularLocation>
        <location evidence="2">Membrane</location>
    </subcellularLocation>
</comment>
<feature type="coiled-coil region" evidence="26">
    <location>
        <begin position="494"/>
        <end position="528"/>
    </location>
</feature>
<dbReference type="GO" id="GO:0016020">
    <property type="term" value="C:membrane"/>
    <property type="evidence" value="ECO:0007669"/>
    <property type="project" value="UniProtKB-SubCell"/>
</dbReference>
<comment type="caution">
    <text evidence="25">Lacks conserved residue(s) required for the propagation of feature annotation.</text>
</comment>
<keyword evidence="15 25" id="KW-0067">ATP-binding</keyword>
<feature type="region of interest" description="Disordered" evidence="27">
    <location>
        <begin position="805"/>
        <end position="850"/>
    </location>
</feature>
<dbReference type="PRINTS" id="PR00476">
    <property type="entry name" value="PHFRCTKINASE"/>
</dbReference>
<dbReference type="GO" id="GO:0005524">
    <property type="term" value="F:ATP binding"/>
    <property type="evidence" value="ECO:0007669"/>
    <property type="project" value="UniProtKB-KW"/>
</dbReference>
<dbReference type="FunFam" id="3.40.50.460:FF:000003">
    <property type="entry name" value="ATP-dependent 6-phosphofructokinase"/>
    <property type="match status" value="1"/>
</dbReference>
<evidence type="ECO:0000256" key="23">
    <source>
        <dbReference type="ARBA" id="ARBA00048070"/>
    </source>
</evidence>
<dbReference type="InterPro" id="IPR008271">
    <property type="entry name" value="Ser/Thr_kinase_AS"/>
</dbReference>
<keyword evidence="18" id="KW-0472">Membrane</keyword>
<dbReference type="InterPro" id="IPR000719">
    <property type="entry name" value="Prot_kinase_dom"/>
</dbReference>
<evidence type="ECO:0000256" key="15">
    <source>
        <dbReference type="ARBA" id="ARBA00022840"/>
    </source>
</evidence>
<dbReference type="Gene3D" id="3.30.200.20">
    <property type="entry name" value="Phosphorylase Kinase, domain 1"/>
    <property type="match status" value="1"/>
</dbReference>
<feature type="region of interest" description="Disordered" evidence="27">
    <location>
        <begin position="871"/>
        <end position="904"/>
    </location>
</feature>
<dbReference type="GO" id="GO:0003872">
    <property type="term" value="F:6-phosphofructokinase activity"/>
    <property type="evidence" value="ECO:0007669"/>
    <property type="project" value="UniProtKB-UniRule"/>
</dbReference>
<evidence type="ECO:0000256" key="5">
    <source>
        <dbReference type="ARBA" id="ARBA00006529"/>
    </source>
</evidence>
<gene>
    <name evidence="29" type="ORF">EOD39_9889</name>
</gene>
<evidence type="ECO:0000256" key="27">
    <source>
        <dbReference type="SAM" id="MobiDB-lite"/>
    </source>
</evidence>
<dbReference type="InterPro" id="IPR022953">
    <property type="entry name" value="ATP_PFK"/>
</dbReference>
<evidence type="ECO:0000256" key="10">
    <source>
        <dbReference type="ARBA" id="ARBA00022679"/>
    </source>
</evidence>
<dbReference type="InterPro" id="IPR000023">
    <property type="entry name" value="Phosphofructokinase_dom"/>
</dbReference>
<dbReference type="InterPro" id="IPR041914">
    <property type="entry name" value="PFK_vert-type"/>
</dbReference>
<comment type="activity regulation">
    <text evidence="25">Allosterically activated by ADP, AMP, or fructose 2,6-bisphosphate, and allosterically inhibited by ATP or citrate.</text>
</comment>
<dbReference type="InterPro" id="IPR009161">
    <property type="entry name" value="6-Pfructokinase_euk"/>
</dbReference>
<feature type="binding site" evidence="25">
    <location>
        <begin position="1130"/>
        <end position="1133"/>
    </location>
    <ligand>
        <name>ATP</name>
        <dbReference type="ChEBI" id="CHEBI:30616"/>
    </ligand>
</feature>